<evidence type="ECO:0000256" key="3">
    <source>
        <dbReference type="ARBA" id="ARBA00022475"/>
    </source>
</evidence>
<keyword evidence="6" id="KW-1278">Translocase</keyword>
<evidence type="ECO:0000313" key="11">
    <source>
        <dbReference type="EMBL" id="MFC4910162.1"/>
    </source>
</evidence>
<dbReference type="Pfam" id="PF13732">
    <property type="entry name" value="DrrA1-3_C"/>
    <property type="match status" value="1"/>
</dbReference>
<reference evidence="12" key="1">
    <citation type="journal article" date="2019" name="Int. J. Syst. Evol. Microbiol.">
        <title>The Global Catalogue of Microorganisms (GCM) 10K type strain sequencing project: providing services to taxonomists for standard genome sequencing and annotation.</title>
        <authorList>
            <consortium name="The Broad Institute Genomics Platform"/>
            <consortium name="The Broad Institute Genome Sequencing Center for Infectious Disease"/>
            <person name="Wu L."/>
            <person name="Ma J."/>
        </authorList>
    </citation>
    <scope>NUCLEOTIDE SEQUENCE [LARGE SCALE GENOMIC DNA]</scope>
    <source>
        <strain evidence="12">KLKA75</strain>
    </source>
</reference>
<dbReference type="EMBL" id="JBHSIT010000006">
    <property type="protein sequence ID" value="MFC4910162.1"/>
    <property type="molecule type" value="Genomic_DNA"/>
</dbReference>
<comment type="caution">
    <text evidence="11">The sequence shown here is derived from an EMBL/GenBank/DDBJ whole genome shotgun (WGS) entry which is preliminary data.</text>
</comment>
<evidence type="ECO:0000256" key="1">
    <source>
        <dbReference type="ARBA" id="ARBA00004413"/>
    </source>
</evidence>
<keyword evidence="8" id="KW-0046">Antibiotic resistance</keyword>
<keyword evidence="4" id="KW-0547">Nucleotide-binding</keyword>
<evidence type="ECO:0000256" key="2">
    <source>
        <dbReference type="ARBA" id="ARBA00022448"/>
    </source>
</evidence>
<protein>
    <submittedName>
        <fullName evidence="11">ATP-binding cassette domain-containing protein</fullName>
    </submittedName>
</protein>
<gene>
    <name evidence="11" type="ORF">ACFPCY_22800</name>
</gene>
<dbReference type="PROSITE" id="PS00211">
    <property type="entry name" value="ABC_TRANSPORTER_1"/>
    <property type="match status" value="1"/>
</dbReference>
<dbReference type="InterPro" id="IPR025302">
    <property type="entry name" value="DrrA1/2-like_C"/>
</dbReference>
<keyword evidence="2" id="KW-0813">Transport</keyword>
<keyword evidence="5 11" id="KW-0067">ATP-binding</keyword>
<dbReference type="NCBIfam" id="TIGR01188">
    <property type="entry name" value="drrA"/>
    <property type="match status" value="1"/>
</dbReference>
<sequence>MTGGRTLLGQGAAARQRAGGAAIAADGLVKIYKGGVRALDGFGFTVAAGSIFALLGPNGAGKSTTVKILTTLSRPTAGDAFIAGFDVLREPGEVRRMIGVVGQRSGVDGAATAVENLRLQGRVHGLGAKRTSVRTAELLERFRLTDAANRPARTYSGGMRRKLDIAIGLVHRPRVLFLDEPTTGLDPEARADLWREIQALSEQDALTVLLTTHYLEEADRLADRLALIDRGRLVVEGAPEELKAGLQGDTVQIELGTESLPELLPAELEQLDAVRTFTAAGDRFRAQVEHGATALPAILSVLEGYRVPVVSATVSRPSLDDVYLQYVGHVYDRSGLDEGEAR</sequence>
<dbReference type="Proteomes" id="UP001595872">
    <property type="component" value="Unassembled WGS sequence"/>
</dbReference>
<dbReference type="InterPro" id="IPR003439">
    <property type="entry name" value="ABC_transporter-like_ATP-bd"/>
</dbReference>
<dbReference type="InterPro" id="IPR003593">
    <property type="entry name" value="AAA+_ATPase"/>
</dbReference>
<evidence type="ECO:0000313" key="12">
    <source>
        <dbReference type="Proteomes" id="UP001595872"/>
    </source>
</evidence>
<keyword evidence="7" id="KW-0472">Membrane</keyword>
<dbReference type="InterPro" id="IPR050763">
    <property type="entry name" value="ABC_transporter_ATP-binding"/>
</dbReference>
<evidence type="ECO:0000256" key="5">
    <source>
        <dbReference type="ARBA" id="ARBA00022840"/>
    </source>
</evidence>
<name>A0ABV9U5I8_9ACTN</name>
<evidence type="ECO:0000256" key="6">
    <source>
        <dbReference type="ARBA" id="ARBA00022967"/>
    </source>
</evidence>
<dbReference type="RefSeq" id="WP_378258240.1">
    <property type="nucleotide sequence ID" value="NZ_JBHSIT010000006.1"/>
</dbReference>
<keyword evidence="12" id="KW-1185">Reference proteome</keyword>
<feature type="domain" description="ABC transporter" evidence="10">
    <location>
        <begin position="23"/>
        <end position="255"/>
    </location>
</feature>
<evidence type="ECO:0000259" key="10">
    <source>
        <dbReference type="PROSITE" id="PS50893"/>
    </source>
</evidence>
<dbReference type="PROSITE" id="PS50893">
    <property type="entry name" value="ABC_TRANSPORTER_2"/>
    <property type="match status" value="1"/>
</dbReference>
<organism evidence="11 12">
    <name type="scientific">Actinomadura gamaensis</name>
    <dbReference type="NCBI Taxonomy" id="1763541"/>
    <lineage>
        <taxon>Bacteria</taxon>
        <taxon>Bacillati</taxon>
        <taxon>Actinomycetota</taxon>
        <taxon>Actinomycetes</taxon>
        <taxon>Streptosporangiales</taxon>
        <taxon>Thermomonosporaceae</taxon>
        <taxon>Actinomadura</taxon>
    </lineage>
</organism>
<dbReference type="InterPro" id="IPR017871">
    <property type="entry name" value="ABC_transporter-like_CS"/>
</dbReference>
<dbReference type="Gene3D" id="3.40.50.300">
    <property type="entry name" value="P-loop containing nucleotide triphosphate hydrolases"/>
    <property type="match status" value="1"/>
</dbReference>
<evidence type="ECO:0000256" key="7">
    <source>
        <dbReference type="ARBA" id="ARBA00023136"/>
    </source>
</evidence>
<dbReference type="InterPro" id="IPR005894">
    <property type="entry name" value="DrrA"/>
</dbReference>
<dbReference type="InterPro" id="IPR027417">
    <property type="entry name" value="P-loop_NTPase"/>
</dbReference>
<evidence type="ECO:0000256" key="8">
    <source>
        <dbReference type="ARBA" id="ARBA00023251"/>
    </source>
</evidence>
<dbReference type="GO" id="GO:0005524">
    <property type="term" value="F:ATP binding"/>
    <property type="evidence" value="ECO:0007669"/>
    <property type="project" value="UniProtKB-KW"/>
</dbReference>
<keyword evidence="3" id="KW-1003">Cell membrane</keyword>
<dbReference type="Pfam" id="PF00005">
    <property type="entry name" value="ABC_tran"/>
    <property type="match status" value="1"/>
</dbReference>
<evidence type="ECO:0000256" key="9">
    <source>
        <dbReference type="ARBA" id="ARBA00049985"/>
    </source>
</evidence>
<dbReference type="SMART" id="SM00382">
    <property type="entry name" value="AAA"/>
    <property type="match status" value="1"/>
</dbReference>
<accession>A0ABV9U5I8</accession>
<evidence type="ECO:0000256" key="4">
    <source>
        <dbReference type="ARBA" id="ARBA00022741"/>
    </source>
</evidence>
<comment type="similarity">
    <text evidence="9">Belongs to the ABC transporter superfamily. Drug exporter-1 (DrugE1) (TC 3.A.1.105) family.</text>
</comment>
<dbReference type="PANTHER" id="PTHR42711:SF19">
    <property type="entry name" value="DOXORUBICIN RESISTANCE ATP-BINDING PROTEIN DRRA"/>
    <property type="match status" value="1"/>
</dbReference>
<comment type="subcellular location">
    <subcellularLocation>
        <location evidence="1">Cell membrane</location>
        <topology evidence="1">Peripheral membrane protein</topology>
        <orientation evidence="1">Cytoplasmic side</orientation>
    </subcellularLocation>
</comment>
<proteinExistence type="inferred from homology"/>
<dbReference type="PANTHER" id="PTHR42711">
    <property type="entry name" value="ABC TRANSPORTER ATP-BINDING PROTEIN"/>
    <property type="match status" value="1"/>
</dbReference>
<dbReference type="SUPFAM" id="SSF52540">
    <property type="entry name" value="P-loop containing nucleoside triphosphate hydrolases"/>
    <property type="match status" value="1"/>
</dbReference>